<dbReference type="PANTHER" id="PTHR23501:SF198">
    <property type="entry name" value="AZOLE RESISTANCE PROTEIN 1-RELATED"/>
    <property type="match status" value="1"/>
</dbReference>
<keyword evidence="9" id="KW-1185">Reference proteome</keyword>
<evidence type="ECO:0000256" key="2">
    <source>
        <dbReference type="ARBA" id="ARBA00022692"/>
    </source>
</evidence>
<evidence type="ECO:0000256" key="5">
    <source>
        <dbReference type="SAM" id="MobiDB-lite"/>
    </source>
</evidence>
<feature type="transmembrane region" description="Helical" evidence="6">
    <location>
        <begin position="264"/>
        <end position="282"/>
    </location>
</feature>
<evidence type="ECO:0000256" key="6">
    <source>
        <dbReference type="SAM" id="Phobius"/>
    </source>
</evidence>
<feature type="region of interest" description="Disordered" evidence="5">
    <location>
        <begin position="19"/>
        <end position="48"/>
    </location>
</feature>
<evidence type="ECO:0000313" key="9">
    <source>
        <dbReference type="Proteomes" id="UP000053611"/>
    </source>
</evidence>
<proteinExistence type="predicted"/>
<sequence>MPPLSAVTTVDEIEDVAKDVANDTANDTAKDDSAKDRADTAAGGRKGPSGAYVQLPRLRFWGVIVSLMINIFLFALDQLIIATAIPKITSQFDALSKLTWLANGFFLPLFALNLLYAQFLQIFPSKHVILFAVFIFEVGSLVCAVAPSMNVLILGRAIAGAGSAGIFSGAMVIVAEITPLHSRAQYMALIGICFALASVIGPLVGGAFADHVSWRWCFYINLPLGGVALLLQAVVQPARAPMGRKASYKGYGGDMVRQLVRCDWGGVLLAMGWACAFILGLQWGGITRAWSDPAVVACLVLAAVLVPIFLGYEAWLGPQRQMLRLDLLRRRNIAGATVVVFFLFFVFMIDVYYLSLALQTQWRFSATGAGVRLLPLILTQIVVMIITSRIIPLVGYIKWAIVAGPALIALGSGLLYTVDTHTPLSRLYGFQIIIGAGIGLALQNTMVSIQFDLRTEPSLIAMGMGAGTFLGFAGRIAGLSLAGSVFGNMIQANLRRYAPTLPPHLVRALTSDAGALWALPPEMRPGALRAYAHTVRVVFLIGVPGSILALAGAVCVRNAKMPSKAEEAERMRKLRAAEDAAAAQHQKEEAGAEGPKGEV</sequence>
<evidence type="ECO:0000256" key="1">
    <source>
        <dbReference type="ARBA" id="ARBA00004141"/>
    </source>
</evidence>
<feature type="region of interest" description="Disordered" evidence="5">
    <location>
        <begin position="566"/>
        <end position="599"/>
    </location>
</feature>
<feature type="compositionally biased region" description="Basic and acidic residues" evidence="5">
    <location>
        <begin position="585"/>
        <end position="599"/>
    </location>
</feature>
<feature type="transmembrane region" description="Helical" evidence="6">
    <location>
        <begin position="373"/>
        <end position="392"/>
    </location>
</feature>
<keyword evidence="3 6" id="KW-1133">Transmembrane helix</keyword>
<feature type="transmembrane region" description="Helical" evidence="6">
    <location>
        <begin position="128"/>
        <end position="147"/>
    </location>
</feature>
<feature type="transmembrane region" description="Helical" evidence="6">
    <location>
        <begin position="333"/>
        <end position="353"/>
    </location>
</feature>
<dbReference type="SUPFAM" id="SSF103473">
    <property type="entry name" value="MFS general substrate transporter"/>
    <property type="match status" value="1"/>
</dbReference>
<feature type="domain" description="Major facilitator superfamily (MFS) profile" evidence="7">
    <location>
        <begin position="63"/>
        <end position="560"/>
    </location>
</feature>
<accession>A0A0J0XTK3</accession>
<evidence type="ECO:0000259" key="7">
    <source>
        <dbReference type="PROSITE" id="PS50850"/>
    </source>
</evidence>
<dbReference type="InterPro" id="IPR020846">
    <property type="entry name" value="MFS_dom"/>
</dbReference>
<feature type="transmembrane region" description="Helical" evidence="6">
    <location>
        <begin position="153"/>
        <end position="174"/>
    </location>
</feature>
<feature type="transmembrane region" description="Helical" evidence="6">
    <location>
        <begin position="294"/>
        <end position="312"/>
    </location>
</feature>
<name>A0A0J0XTK3_9TREE</name>
<dbReference type="GeneID" id="28980864"/>
<feature type="transmembrane region" description="Helical" evidence="6">
    <location>
        <begin position="60"/>
        <end position="86"/>
    </location>
</feature>
<dbReference type="EMBL" id="KQ087187">
    <property type="protein sequence ID" value="KLT44397.1"/>
    <property type="molecule type" value="Genomic_DNA"/>
</dbReference>
<dbReference type="Pfam" id="PF07690">
    <property type="entry name" value="MFS_1"/>
    <property type="match status" value="1"/>
</dbReference>
<feature type="compositionally biased region" description="Basic and acidic residues" evidence="5">
    <location>
        <begin position="28"/>
        <end position="39"/>
    </location>
</feature>
<organism evidence="8 9">
    <name type="scientific">Cutaneotrichosporon oleaginosum</name>
    <dbReference type="NCBI Taxonomy" id="879819"/>
    <lineage>
        <taxon>Eukaryota</taxon>
        <taxon>Fungi</taxon>
        <taxon>Dikarya</taxon>
        <taxon>Basidiomycota</taxon>
        <taxon>Agaricomycotina</taxon>
        <taxon>Tremellomycetes</taxon>
        <taxon>Trichosporonales</taxon>
        <taxon>Trichosporonaceae</taxon>
        <taxon>Cutaneotrichosporon</taxon>
    </lineage>
</organism>
<dbReference type="STRING" id="879819.A0A0J0XTK3"/>
<feature type="transmembrane region" description="Helical" evidence="6">
    <location>
        <begin position="459"/>
        <end position="486"/>
    </location>
</feature>
<dbReference type="CDD" id="cd17502">
    <property type="entry name" value="MFS_Azr1_MDR_like"/>
    <property type="match status" value="1"/>
</dbReference>
<reference evidence="8 9" key="1">
    <citation type="submission" date="2015-03" db="EMBL/GenBank/DDBJ databases">
        <title>Genomics and transcriptomics of the oil-accumulating basidiomycete yeast T. oleaginosus allow insights into substrate utilization and the diverse evolutionary trajectories of mating systems in fungi.</title>
        <authorList>
            <consortium name="DOE Joint Genome Institute"/>
            <person name="Kourist R."/>
            <person name="Kracht O."/>
            <person name="Bracharz F."/>
            <person name="Lipzen A."/>
            <person name="Nolan M."/>
            <person name="Ohm R."/>
            <person name="Grigoriev I."/>
            <person name="Sun S."/>
            <person name="Heitman J."/>
            <person name="Bruck T."/>
            <person name="Nowrousian M."/>
        </authorList>
    </citation>
    <scope>NUCLEOTIDE SEQUENCE [LARGE SCALE GENOMIC DNA]</scope>
    <source>
        <strain evidence="8 9">IBC0246</strain>
    </source>
</reference>
<feature type="transmembrane region" description="Helical" evidence="6">
    <location>
        <begin position="428"/>
        <end position="447"/>
    </location>
</feature>
<dbReference type="PROSITE" id="PS50850">
    <property type="entry name" value="MFS"/>
    <property type="match status" value="1"/>
</dbReference>
<dbReference type="InterPro" id="IPR011701">
    <property type="entry name" value="MFS"/>
</dbReference>
<keyword evidence="4 6" id="KW-0472">Membrane</keyword>
<feature type="compositionally biased region" description="Basic and acidic residues" evidence="5">
    <location>
        <begin position="566"/>
        <end position="578"/>
    </location>
</feature>
<dbReference type="InterPro" id="IPR036259">
    <property type="entry name" value="MFS_trans_sf"/>
</dbReference>
<feature type="transmembrane region" description="Helical" evidence="6">
    <location>
        <begin position="213"/>
        <end position="235"/>
    </location>
</feature>
<gene>
    <name evidence="8" type="ORF">CC85DRAFT_242505</name>
</gene>
<dbReference type="Proteomes" id="UP000053611">
    <property type="component" value="Unassembled WGS sequence"/>
</dbReference>
<dbReference type="GO" id="GO:0022857">
    <property type="term" value="F:transmembrane transporter activity"/>
    <property type="evidence" value="ECO:0007669"/>
    <property type="project" value="InterPro"/>
</dbReference>
<evidence type="ECO:0000313" key="8">
    <source>
        <dbReference type="EMBL" id="KLT44397.1"/>
    </source>
</evidence>
<feature type="transmembrane region" description="Helical" evidence="6">
    <location>
        <begin position="98"/>
        <end position="116"/>
    </location>
</feature>
<feature type="transmembrane region" description="Helical" evidence="6">
    <location>
        <begin position="186"/>
        <end position="207"/>
    </location>
</feature>
<dbReference type="PRINTS" id="PR01036">
    <property type="entry name" value="TCRTETB"/>
</dbReference>
<dbReference type="GO" id="GO:0005886">
    <property type="term" value="C:plasma membrane"/>
    <property type="evidence" value="ECO:0007669"/>
    <property type="project" value="TreeGrafter"/>
</dbReference>
<comment type="subcellular location">
    <subcellularLocation>
        <location evidence="1">Membrane</location>
        <topology evidence="1">Multi-pass membrane protein</topology>
    </subcellularLocation>
</comment>
<dbReference type="AlphaFoldDB" id="A0A0J0XTK3"/>
<evidence type="ECO:0000256" key="3">
    <source>
        <dbReference type="ARBA" id="ARBA00022989"/>
    </source>
</evidence>
<feature type="transmembrane region" description="Helical" evidence="6">
    <location>
        <begin position="537"/>
        <end position="556"/>
    </location>
</feature>
<feature type="transmembrane region" description="Helical" evidence="6">
    <location>
        <begin position="399"/>
        <end position="416"/>
    </location>
</feature>
<dbReference type="OrthoDB" id="10021397at2759"/>
<dbReference type="Gene3D" id="1.20.1250.20">
    <property type="entry name" value="MFS general substrate transporter like domains"/>
    <property type="match status" value="1"/>
</dbReference>
<keyword evidence="2 6" id="KW-0812">Transmembrane</keyword>
<dbReference type="PANTHER" id="PTHR23501">
    <property type="entry name" value="MAJOR FACILITATOR SUPERFAMILY"/>
    <property type="match status" value="1"/>
</dbReference>
<evidence type="ECO:0000256" key="4">
    <source>
        <dbReference type="ARBA" id="ARBA00023136"/>
    </source>
</evidence>
<protein>
    <submittedName>
        <fullName evidence="8">MFS general substrate transporter</fullName>
    </submittedName>
</protein>